<protein>
    <recommendedName>
        <fullName evidence="2">Anti-sigma K factor RskA C-terminal domain-containing protein</fullName>
    </recommendedName>
</protein>
<proteinExistence type="predicted"/>
<feature type="transmembrane region" description="Helical" evidence="1">
    <location>
        <begin position="91"/>
        <end position="113"/>
    </location>
</feature>
<dbReference type="EMBL" id="BAABAV010000002">
    <property type="protein sequence ID" value="GAA4269802.1"/>
    <property type="molecule type" value="Genomic_DNA"/>
</dbReference>
<sequence>MNEKITTFLNSGLLEKYLVGATDAAETAKVETYISKYPEVQNAYNTLQFNLEIVAKKNAIEAPKSILDNIIETLDDRPLIKLSTLNKYKSWYKIGVAACVASIIFAGTSFMFYKQNQKLNDYNSLLNEENQVVVDEIFDLRSDIENNNKKLDAVMQQFIKLNDPETYKYIIQGNSRAKELKTVAYINPREKTSMIDVVSLPKLPEEQCYQIWAELQGKMVSLGILNEADRQLRAIPYTENALALNITIEPKGGNSIASLNNSVATISLQ</sequence>
<dbReference type="Proteomes" id="UP001500027">
    <property type="component" value="Unassembled WGS sequence"/>
</dbReference>
<organism evidence="3 4">
    <name type="scientific">Hyunsoonleella aestuarii</name>
    <dbReference type="NCBI Taxonomy" id="912802"/>
    <lineage>
        <taxon>Bacteria</taxon>
        <taxon>Pseudomonadati</taxon>
        <taxon>Bacteroidota</taxon>
        <taxon>Flavobacteriia</taxon>
        <taxon>Flavobacteriales</taxon>
        <taxon>Flavobacteriaceae</taxon>
    </lineage>
</organism>
<dbReference type="PANTHER" id="PTHR37461:SF1">
    <property type="entry name" value="ANTI-SIGMA-K FACTOR RSKA"/>
    <property type="match status" value="1"/>
</dbReference>
<keyword evidence="1" id="KW-0812">Transmembrane</keyword>
<keyword evidence="1" id="KW-1133">Transmembrane helix</keyword>
<evidence type="ECO:0000259" key="2">
    <source>
        <dbReference type="Pfam" id="PF10099"/>
    </source>
</evidence>
<keyword evidence="1" id="KW-0472">Membrane</keyword>
<dbReference type="InterPro" id="IPR051474">
    <property type="entry name" value="Anti-sigma-K/W_factor"/>
</dbReference>
<dbReference type="RefSeq" id="WP_139002191.1">
    <property type="nucleotide sequence ID" value="NZ_BAABAV010000002.1"/>
</dbReference>
<accession>A0ABP8EC36</accession>
<name>A0ABP8EC36_9FLAO</name>
<reference evidence="4" key="1">
    <citation type="journal article" date="2019" name="Int. J. Syst. Evol. Microbiol.">
        <title>The Global Catalogue of Microorganisms (GCM) 10K type strain sequencing project: providing services to taxonomists for standard genome sequencing and annotation.</title>
        <authorList>
            <consortium name="The Broad Institute Genomics Platform"/>
            <consortium name="The Broad Institute Genome Sequencing Center for Infectious Disease"/>
            <person name="Wu L."/>
            <person name="Ma J."/>
        </authorList>
    </citation>
    <scope>NUCLEOTIDE SEQUENCE [LARGE SCALE GENOMIC DNA]</scope>
    <source>
        <strain evidence="4">JCM 17452</strain>
    </source>
</reference>
<evidence type="ECO:0000313" key="4">
    <source>
        <dbReference type="Proteomes" id="UP001500027"/>
    </source>
</evidence>
<dbReference type="PANTHER" id="PTHR37461">
    <property type="entry name" value="ANTI-SIGMA-K FACTOR RSKA"/>
    <property type="match status" value="1"/>
</dbReference>
<dbReference type="InterPro" id="IPR018764">
    <property type="entry name" value="RskA_C"/>
</dbReference>
<feature type="domain" description="Anti-sigma K factor RskA C-terminal" evidence="2">
    <location>
        <begin position="158"/>
        <end position="254"/>
    </location>
</feature>
<evidence type="ECO:0000313" key="3">
    <source>
        <dbReference type="EMBL" id="GAA4269802.1"/>
    </source>
</evidence>
<comment type="caution">
    <text evidence="3">The sequence shown here is derived from an EMBL/GenBank/DDBJ whole genome shotgun (WGS) entry which is preliminary data.</text>
</comment>
<evidence type="ECO:0000256" key="1">
    <source>
        <dbReference type="SAM" id="Phobius"/>
    </source>
</evidence>
<gene>
    <name evidence="3" type="ORF">GCM10022257_19030</name>
</gene>
<keyword evidence="4" id="KW-1185">Reference proteome</keyword>
<dbReference type="Pfam" id="PF10099">
    <property type="entry name" value="RskA_C"/>
    <property type="match status" value="1"/>
</dbReference>